<evidence type="ECO:0000256" key="5">
    <source>
        <dbReference type="ARBA" id="ARBA00023136"/>
    </source>
</evidence>
<reference evidence="9" key="1">
    <citation type="submission" date="2016-10" db="EMBL/GenBank/DDBJ databases">
        <authorList>
            <person name="Varghese N."/>
            <person name="Submissions S."/>
        </authorList>
    </citation>
    <scope>NUCLEOTIDE SEQUENCE [LARGE SCALE GENOMIC DNA]</scope>
    <source>
        <strain evidence="9">DSM 26348</strain>
    </source>
</reference>
<keyword evidence="5 6" id="KW-0472">Membrane</keyword>
<dbReference type="EMBL" id="FOQD01000003">
    <property type="protein sequence ID" value="SFH79611.1"/>
    <property type="molecule type" value="Genomic_DNA"/>
</dbReference>
<evidence type="ECO:0000256" key="3">
    <source>
        <dbReference type="ARBA" id="ARBA00022692"/>
    </source>
</evidence>
<feature type="transmembrane region" description="Helical" evidence="6">
    <location>
        <begin position="370"/>
        <end position="389"/>
    </location>
</feature>
<evidence type="ECO:0000256" key="2">
    <source>
        <dbReference type="ARBA" id="ARBA00010581"/>
    </source>
</evidence>
<evidence type="ECO:0000256" key="4">
    <source>
        <dbReference type="ARBA" id="ARBA00022989"/>
    </source>
</evidence>
<name>A0A1I3CZF0_9PLAN</name>
<dbReference type="AlphaFoldDB" id="A0A1I3CZF0"/>
<dbReference type="RefSeq" id="WP_245764518.1">
    <property type="nucleotide sequence ID" value="NZ_FOQD01000003.1"/>
</dbReference>
<protein>
    <submittedName>
        <fullName evidence="8">Cytochrome c oxidase subunit 3</fullName>
    </submittedName>
</protein>
<dbReference type="InterPro" id="IPR013833">
    <property type="entry name" value="Cyt_c_oxidase_su3_a-hlx"/>
</dbReference>
<keyword evidence="3 6" id="KW-0812">Transmembrane</keyword>
<dbReference type="InterPro" id="IPR024791">
    <property type="entry name" value="Cyt_c/ubiquinol_Oxase_su3"/>
</dbReference>
<organism evidence="8 9">
    <name type="scientific">Planctomicrobium piriforme</name>
    <dbReference type="NCBI Taxonomy" id="1576369"/>
    <lineage>
        <taxon>Bacteria</taxon>
        <taxon>Pseudomonadati</taxon>
        <taxon>Planctomycetota</taxon>
        <taxon>Planctomycetia</taxon>
        <taxon>Planctomycetales</taxon>
        <taxon>Planctomycetaceae</taxon>
        <taxon>Planctomicrobium</taxon>
    </lineage>
</organism>
<comment type="similarity">
    <text evidence="2">Belongs to the cytochrome c oxidase subunit 3 family.</text>
</comment>
<comment type="subcellular location">
    <subcellularLocation>
        <location evidence="1">Membrane</location>
        <topology evidence="1">Multi-pass membrane protein</topology>
    </subcellularLocation>
</comment>
<dbReference type="InterPro" id="IPR035973">
    <property type="entry name" value="Cyt_c_oxidase_su3-like_sf"/>
</dbReference>
<gene>
    <name evidence="8" type="ORF">SAMN05421753_10319</name>
</gene>
<feature type="domain" description="Heme-copper oxidase subunit III family profile" evidence="7">
    <location>
        <begin position="1"/>
        <end position="391"/>
    </location>
</feature>
<dbReference type="PROSITE" id="PS50253">
    <property type="entry name" value="COX3"/>
    <property type="match status" value="1"/>
</dbReference>
<accession>A0A1I3CZF0</accession>
<dbReference type="SUPFAM" id="SSF81452">
    <property type="entry name" value="Cytochrome c oxidase subunit III-like"/>
    <property type="match status" value="2"/>
</dbReference>
<dbReference type="Gene3D" id="1.20.120.80">
    <property type="entry name" value="Cytochrome c oxidase, subunit III, four-helix bundle"/>
    <property type="match status" value="2"/>
</dbReference>
<dbReference type="PANTHER" id="PTHR11403:SF6">
    <property type="entry name" value="NITRIC OXIDE REDUCTASE SUBUNIT E"/>
    <property type="match status" value="1"/>
</dbReference>
<dbReference type="STRING" id="1576369.SAMN05421753_10319"/>
<dbReference type="InterPro" id="IPR000298">
    <property type="entry name" value="Cyt_c_oxidase-like_su3"/>
</dbReference>
<dbReference type="Proteomes" id="UP000199518">
    <property type="component" value="Unassembled WGS sequence"/>
</dbReference>
<evidence type="ECO:0000256" key="6">
    <source>
        <dbReference type="SAM" id="Phobius"/>
    </source>
</evidence>
<evidence type="ECO:0000313" key="8">
    <source>
        <dbReference type="EMBL" id="SFH79611.1"/>
    </source>
</evidence>
<evidence type="ECO:0000259" key="7">
    <source>
        <dbReference type="PROSITE" id="PS50253"/>
    </source>
</evidence>
<feature type="transmembrane region" description="Helical" evidence="6">
    <location>
        <begin position="329"/>
        <end position="350"/>
    </location>
</feature>
<keyword evidence="9" id="KW-1185">Reference proteome</keyword>
<feature type="transmembrane region" description="Helical" evidence="6">
    <location>
        <begin position="101"/>
        <end position="118"/>
    </location>
</feature>
<proteinExistence type="inferred from homology"/>
<dbReference type="Pfam" id="PF00510">
    <property type="entry name" value="COX3"/>
    <property type="match status" value="2"/>
</dbReference>
<feature type="transmembrane region" description="Helical" evidence="6">
    <location>
        <begin position="28"/>
        <end position="49"/>
    </location>
</feature>
<dbReference type="GO" id="GO:0019646">
    <property type="term" value="P:aerobic electron transport chain"/>
    <property type="evidence" value="ECO:0007669"/>
    <property type="project" value="InterPro"/>
</dbReference>
<keyword evidence="4 6" id="KW-1133">Transmembrane helix</keyword>
<dbReference type="GO" id="GO:0016020">
    <property type="term" value="C:membrane"/>
    <property type="evidence" value="ECO:0007669"/>
    <property type="project" value="UniProtKB-SubCell"/>
</dbReference>
<evidence type="ECO:0000256" key="1">
    <source>
        <dbReference type="ARBA" id="ARBA00004141"/>
    </source>
</evidence>
<feature type="transmembrane region" description="Helical" evidence="6">
    <location>
        <begin position="69"/>
        <end position="89"/>
    </location>
</feature>
<evidence type="ECO:0000313" key="9">
    <source>
        <dbReference type="Proteomes" id="UP000199518"/>
    </source>
</evidence>
<dbReference type="PANTHER" id="PTHR11403">
    <property type="entry name" value="CYTOCHROME C OXIDASE SUBUNIT III"/>
    <property type="match status" value="1"/>
</dbReference>
<dbReference type="GO" id="GO:0004129">
    <property type="term" value="F:cytochrome-c oxidase activity"/>
    <property type="evidence" value="ECO:0007669"/>
    <property type="project" value="InterPro"/>
</dbReference>
<sequence>MNHGASSHAAGQHTSTLKMGLPISNGKLGLWLFLGTEIMFFTAFIGTYIVLYFGSPGWPTDPDVTHIKIWAGGLNTFVLLTSSYFVVVAHESMAGGNYRRAWNFLAATFLCAVLFLGIKGVEYYGKYEHGILPGRMPESDLQAVRMFRDDWNRQLDLELNRLIPGEDPLHTKQNTLLAEIDKAEGSRKAELQSWSELFNAFSAYRNDVSANKVTLPAAQASLFELRNTGTFSLNGQEQSGVFANPTDLAALSGHAKKPHGKSAAHDDAAALLHLPKLEPGQAAIRTGTDNWQVVDAGKITAENFKYRQLLGDVHVRHPVLYGNLFASTYFLMTGFHAIHVIVGMILFAIVLIQGRRLSERWSNYVENSGLYWHFVDLVWIFLFPLLYIIPGNI</sequence>